<sequence length="485" mass="52770">MATWDRSTRDVLVRCGAGRILGQRLHRSAGTIFGSFDSLPSALPRPADTTMPQTLGAPSPLLAVSVHCFHGTSLNLNPSLNDDKDMHLHFFPSRFGMQLDDTLETSACHVVRRRIYVLRRKYAYIVPVEACRVILLRRHSFQCSPPPTPLFPGSLRFCPPFGTHEWLAVNLATFFLGSAVCSSILRYPLPLSRAMHPHSSFIIDGSLVSLLNAGASAILDPGYRGGSLHRPPRARACRSCCTTLACHRRAASSSAAAGSHSALPLLLPDYPFYDVQASSTDECPSSTRPLHHPDFFLRSSFRLFSSSLYPYLLFCHLSLPPPQTLRVLSTGADTPAMLVHDVGARGAAGGGRVRRGGGAGAEGDHYTTIGFVSEVLYPVLGEEISPSVWDGESGDTEDMEDKEDPKREMKIVPGTAVLIAIDALRITHTSLRIPRLHPRACRDPNFRPSAPAGGPPRHRRGRAAGGGPVREALLRVGVLADCWWI</sequence>
<dbReference type="EMBL" id="JACAZH010000037">
    <property type="protein sequence ID" value="KAF7336476.1"/>
    <property type="molecule type" value="Genomic_DNA"/>
</dbReference>
<protein>
    <submittedName>
        <fullName evidence="2">Uncharacterized protein</fullName>
    </submittedName>
</protein>
<proteinExistence type="predicted"/>
<comment type="caution">
    <text evidence="2">The sequence shown here is derived from an EMBL/GenBank/DDBJ whole genome shotgun (WGS) entry which is preliminary data.</text>
</comment>
<dbReference type="Proteomes" id="UP000623467">
    <property type="component" value="Unassembled WGS sequence"/>
</dbReference>
<accession>A0A8H7CHG1</accession>
<reference evidence="2" key="1">
    <citation type="submission" date="2020-05" db="EMBL/GenBank/DDBJ databases">
        <title>Mycena genomes resolve the evolution of fungal bioluminescence.</title>
        <authorList>
            <person name="Tsai I.J."/>
        </authorList>
    </citation>
    <scope>NUCLEOTIDE SEQUENCE</scope>
    <source>
        <strain evidence="2">160909Yilan</strain>
    </source>
</reference>
<organism evidence="2 3">
    <name type="scientific">Mycena sanguinolenta</name>
    <dbReference type="NCBI Taxonomy" id="230812"/>
    <lineage>
        <taxon>Eukaryota</taxon>
        <taxon>Fungi</taxon>
        <taxon>Dikarya</taxon>
        <taxon>Basidiomycota</taxon>
        <taxon>Agaricomycotina</taxon>
        <taxon>Agaricomycetes</taxon>
        <taxon>Agaricomycetidae</taxon>
        <taxon>Agaricales</taxon>
        <taxon>Marasmiineae</taxon>
        <taxon>Mycenaceae</taxon>
        <taxon>Mycena</taxon>
    </lineage>
</organism>
<feature type="region of interest" description="Disordered" evidence="1">
    <location>
        <begin position="438"/>
        <end position="465"/>
    </location>
</feature>
<keyword evidence="3" id="KW-1185">Reference proteome</keyword>
<evidence type="ECO:0000313" key="2">
    <source>
        <dbReference type="EMBL" id="KAF7336476.1"/>
    </source>
</evidence>
<evidence type="ECO:0000313" key="3">
    <source>
        <dbReference type="Proteomes" id="UP000623467"/>
    </source>
</evidence>
<dbReference type="AlphaFoldDB" id="A0A8H7CHG1"/>
<name>A0A8H7CHG1_9AGAR</name>
<evidence type="ECO:0000256" key="1">
    <source>
        <dbReference type="SAM" id="MobiDB-lite"/>
    </source>
</evidence>
<gene>
    <name evidence="2" type="ORF">MSAN_02302300</name>
</gene>